<feature type="non-terminal residue" evidence="2">
    <location>
        <position position="168"/>
    </location>
</feature>
<dbReference type="RefSeq" id="XP_009538187.1">
    <property type="nucleotide sequence ID" value="XM_009539892.1"/>
</dbReference>
<feature type="signal peptide" evidence="1">
    <location>
        <begin position="1"/>
        <end position="22"/>
    </location>
</feature>
<sequence>MRAPQLTPLLFLALHPHRAADAVEVSVCADATYDLASSRGGVCSGSGSAPIGSACPLKGDVAVSDCRAYLPSFVGGSCVAREDAECRLVTGSTWGCVLPSVGCGQPATECPTWDVSESDVAVDIDTSYLFDGNEEYDQSWFVQTSAVRELYNCGEKPTAAPTTSPTTE</sequence>
<dbReference type="KEGG" id="psoj:PHYSODRAFT_531345"/>
<dbReference type="OMA" id="YDQSWFV"/>
<accession>G5ADN7</accession>
<name>G5ADN7_PHYSP</name>
<feature type="chain" id="PRO_5003473451" evidence="1">
    <location>
        <begin position="23"/>
        <end position="168"/>
    </location>
</feature>
<keyword evidence="1" id="KW-0732">Signal</keyword>
<reference evidence="2 3" key="1">
    <citation type="journal article" date="2006" name="Science">
        <title>Phytophthora genome sequences uncover evolutionary origins and mechanisms of pathogenesis.</title>
        <authorList>
            <person name="Tyler B.M."/>
            <person name="Tripathy S."/>
            <person name="Zhang X."/>
            <person name="Dehal P."/>
            <person name="Jiang R.H."/>
            <person name="Aerts A."/>
            <person name="Arredondo F.D."/>
            <person name="Baxter L."/>
            <person name="Bensasson D."/>
            <person name="Beynon J.L."/>
            <person name="Chapman J."/>
            <person name="Damasceno C.M."/>
            <person name="Dorrance A.E."/>
            <person name="Dou D."/>
            <person name="Dickerman A.W."/>
            <person name="Dubchak I.L."/>
            <person name="Garbelotto M."/>
            <person name="Gijzen M."/>
            <person name="Gordon S.G."/>
            <person name="Govers F."/>
            <person name="Grunwald N.J."/>
            <person name="Huang W."/>
            <person name="Ivors K.L."/>
            <person name="Jones R.W."/>
            <person name="Kamoun S."/>
            <person name="Krampis K."/>
            <person name="Lamour K.H."/>
            <person name="Lee M.K."/>
            <person name="McDonald W.H."/>
            <person name="Medina M."/>
            <person name="Meijer H.J."/>
            <person name="Nordberg E.K."/>
            <person name="Maclean D.J."/>
            <person name="Ospina-Giraldo M.D."/>
            <person name="Morris P.F."/>
            <person name="Phuntumart V."/>
            <person name="Putnam N.H."/>
            <person name="Rash S."/>
            <person name="Rose J.K."/>
            <person name="Sakihama Y."/>
            <person name="Salamov A.A."/>
            <person name="Savidor A."/>
            <person name="Scheuring C.F."/>
            <person name="Smith B.M."/>
            <person name="Sobral B.W."/>
            <person name="Terry A."/>
            <person name="Torto-Alalibo T.A."/>
            <person name="Win J."/>
            <person name="Xu Z."/>
            <person name="Zhang H."/>
            <person name="Grigoriev I.V."/>
            <person name="Rokhsar D.S."/>
            <person name="Boore J.L."/>
        </authorList>
    </citation>
    <scope>NUCLEOTIDE SEQUENCE [LARGE SCALE GENOMIC DNA]</scope>
    <source>
        <strain evidence="2 3">P6497</strain>
    </source>
</reference>
<dbReference type="AlphaFoldDB" id="G5ADN7"/>
<gene>
    <name evidence="2" type="ORF">PHYSODRAFT_531345</name>
</gene>
<organism evidence="2 3">
    <name type="scientific">Phytophthora sojae (strain P6497)</name>
    <name type="common">Soybean stem and root rot agent</name>
    <name type="synonym">Phytophthora megasperma f. sp. glycines</name>
    <dbReference type="NCBI Taxonomy" id="1094619"/>
    <lineage>
        <taxon>Eukaryota</taxon>
        <taxon>Sar</taxon>
        <taxon>Stramenopiles</taxon>
        <taxon>Oomycota</taxon>
        <taxon>Peronosporomycetes</taxon>
        <taxon>Peronosporales</taxon>
        <taxon>Peronosporaceae</taxon>
        <taxon>Phytophthora</taxon>
    </lineage>
</organism>
<evidence type="ECO:0000313" key="3">
    <source>
        <dbReference type="Proteomes" id="UP000002640"/>
    </source>
</evidence>
<dbReference type="InParanoid" id="G5ADN7"/>
<dbReference type="STRING" id="1094619.G5ADN7"/>
<protein>
    <submittedName>
        <fullName evidence="2">Uncharacterized protein</fullName>
    </submittedName>
</protein>
<evidence type="ECO:0000256" key="1">
    <source>
        <dbReference type="SAM" id="SignalP"/>
    </source>
</evidence>
<keyword evidence="3" id="KW-1185">Reference proteome</keyword>
<proteinExistence type="predicted"/>
<dbReference type="Proteomes" id="UP000002640">
    <property type="component" value="Unassembled WGS sequence"/>
</dbReference>
<dbReference type="GeneID" id="20661599"/>
<dbReference type="EMBL" id="JH159164">
    <property type="protein sequence ID" value="EGZ06290.1"/>
    <property type="molecule type" value="Genomic_DNA"/>
</dbReference>
<evidence type="ECO:0000313" key="2">
    <source>
        <dbReference type="EMBL" id="EGZ06290.1"/>
    </source>
</evidence>